<evidence type="ECO:0000313" key="4">
    <source>
        <dbReference type="EMBL" id="ORY77062.1"/>
    </source>
</evidence>
<dbReference type="InterPro" id="IPR032675">
    <property type="entry name" value="LRR_dom_sf"/>
</dbReference>
<dbReference type="SMART" id="SM00369">
    <property type="entry name" value="LRR_TYP"/>
    <property type="match status" value="4"/>
</dbReference>
<dbReference type="SUPFAM" id="SSF52058">
    <property type="entry name" value="L domain-like"/>
    <property type="match status" value="2"/>
</dbReference>
<dbReference type="AlphaFoldDB" id="A0A1Y2EZK8"/>
<evidence type="ECO:0000256" key="1">
    <source>
        <dbReference type="ARBA" id="ARBA00022614"/>
    </source>
</evidence>
<keyword evidence="1" id="KW-0433">Leucine-rich repeat</keyword>
<evidence type="ECO:0000256" key="2">
    <source>
        <dbReference type="ARBA" id="ARBA00022737"/>
    </source>
</evidence>
<dbReference type="STRING" id="1754190.A0A1Y2EZK8"/>
<name>A0A1Y2EZK8_9FUNG</name>
<feature type="chain" id="PRO_5012711443" evidence="3">
    <location>
        <begin position="22"/>
        <end position="799"/>
    </location>
</feature>
<dbReference type="OrthoDB" id="660555at2759"/>
<keyword evidence="2" id="KW-0677">Repeat</keyword>
<accession>A0A1Y2EZK8</accession>
<proteinExistence type="predicted"/>
<dbReference type="PANTHER" id="PTHR48057">
    <property type="entry name" value="LEUCINE-RICH REPEAT SERINE/THREONINE-PROTEIN KINASE 1"/>
    <property type="match status" value="1"/>
</dbReference>
<dbReference type="InterPro" id="IPR001611">
    <property type="entry name" value="Leu-rich_rpt"/>
</dbReference>
<comment type="caution">
    <text evidence="4">The sequence shown here is derived from an EMBL/GenBank/DDBJ whole genome shotgun (WGS) entry which is preliminary data.</text>
</comment>
<organism evidence="4 5">
    <name type="scientific">Neocallimastix californiae</name>
    <dbReference type="NCBI Taxonomy" id="1754190"/>
    <lineage>
        <taxon>Eukaryota</taxon>
        <taxon>Fungi</taxon>
        <taxon>Fungi incertae sedis</taxon>
        <taxon>Chytridiomycota</taxon>
        <taxon>Chytridiomycota incertae sedis</taxon>
        <taxon>Neocallimastigomycetes</taxon>
        <taxon>Neocallimastigales</taxon>
        <taxon>Neocallimastigaceae</taxon>
        <taxon>Neocallimastix</taxon>
    </lineage>
</organism>
<dbReference type="Gene3D" id="3.80.10.10">
    <property type="entry name" value="Ribonuclease Inhibitor"/>
    <property type="match status" value="4"/>
</dbReference>
<gene>
    <name evidence="4" type="ORF">LY90DRAFT_629060</name>
</gene>
<keyword evidence="3" id="KW-0732">Signal</keyword>
<protein>
    <submittedName>
        <fullName evidence="4">L domain-like protein</fullName>
    </submittedName>
</protein>
<dbReference type="Proteomes" id="UP000193920">
    <property type="component" value="Unassembled WGS sequence"/>
</dbReference>
<dbReference type="InterPro" id="IPR003591">
    <property type="entry name" value="Leu-rich_rpt_typical-subtyp"/>
</dbReference>
<evidence type="ECO:0000313" key="5">
    <source>
        <dbReference type="Proteomes" id="UP000193920"/>
    </source>
</evidence>
<dbReference type="EMBL" id="MCOG01000020">
    <property type="protein sequence ID" value="ORY77062.1"/>
    <property type="molecule type" value="Genomic_DNA"/>
</dbReference>
<dbReference type="Pfam" id="PF13855">
    <property type="entry name" value="LRR_8"/>
    <property type="match status" value="1"/>
</dbReference>
<evidence type="ECO:0000256" key="3">
    <source>
        <dbReference type="SAM" id="SignalP"/>
    </source>
</evidence>
<dbReference type="PROSITE" id="PS51450">
    <property type="entry name" value="LRR"/>
    <property type="match status" value="2"/>
</dbReference>
<feature type="signal peptide" evidence="3">
    <location>
        <begin position="1"/>
        <end position="21"/>
    </location>
</feature>
<reference evidence="4 5" key="1">
    <citation type="submission" date="2016-08" db="EMBL/GenBank/DDBJ databases">
        <title>A Parts List for Fungal Cellulosomes Revealed by Comparative Genomics.</title>
        <authorList>
            <consortium name="DOE Joint Genome Institute"/>
            <person name="Haitjema C.H."/>
            <person name="Gilmore S.P."/>
            <person name="Henske J.K."/>
            <person name="Solomon K.V."/>
            <person name="De Groot R."/>
            <person name="Kuo A."/>
            <person name="Mondo S.J."/>
            <person name="Salamov A.A."/>
            <person name="Labutti K."/>
            <person name="Zhao Z."/>
            <person name="Chiniquy J."/>
            <person name="Barry K."/>
            <person name="Brewer H.M."/>
            <person name="Purvine S.O."/>
            <person name="Wright A.T."/>
            <person name="Boxma B."/>
            <person name="Van Alen T."/>
            <person name="Hackstein J.H."/>
            <person name="Baker S.E."/>
            <person name="Grigoriev I.V."/>
            <person name="O'Malley M.A."/>
        </authorList>
    </citation>
    <scope>NUCLEOTIDE SEQUENCE [LARGE SCALE GENOMIC DNA]</scope>
    <source>
        <strain evidence="4 5">G1</strain>
    </source>
</reference>
<dbReference type="InterPro" id="IPR052595">
    <property type="entry name" value="LRRC69/RLP"/>
</dbReference>
<sequence>MNLKFILKTLSFSLLSTIVLGKDDCEEINIYINNIDSNYMYSGCNINEKGEVVDFDYSIYENDNSCFEGFPNSIINLKNLEKLKILGSKNLTIDYSILKKLPLKELDLNEVNIGDFNIDSLKTHKKLNNLEIGSTSQSIVDSIANIINLEELYLSGGNNLNLDALKKLKKLSKLYLEGDVKQEYINDISTIKTLEAIDIFDLSVDNLSFEEFKNLSNLTKLQIRCTQNKYENTSFVIAKNSFINLKFLKQLIINGFELTQDNIDEISSLNNLDELTFEYCDIQKELNFDKFINLTKLSSLEIIKYEPSGNPLYEIPESFYSLTNLKKLVINQNKIKTISEKLVNLINLEYLDLSDNVIDDEIPESLNKLTNLKYVNFRLNTSIRGKTLINQKLETCIYDESSFLCKAMNMNCFEEGYTIDSCSDSPSSKFKDSCKEIQTYLYEKKLNYEEVIEECIIEEGKITKLKIDDAKITENDVKKILSFNGIENLYIYWNGNQNTINSISDLSDLKYLYIFSNAGGELNLEPLNKLNELNTLEVSCPYSKNYTIKDNSLKGLKAIKKLMFKEFIISQTNINEISTLTNLEELNLNHCSFTMKIDYKSLENLKKLTTLDVVSYNKYGEALYEIPSFIFSLPSLKKLTLTHHKINLISDKIENLKNIEILNFSNNNIIRISDTLNKLPKLKSINFSGNANITGKTLINSSLETCIYDNSSSLCKAKEMSCFGEDDLLKPCANKTITVNKVTSKTEATTITKTISKTITKVKRLAPTNCRSIIQILDLKYRLYTNYIIEKQKEFLIDK</sequence>
<keyword evidence="5" id="KW-1185">Reference proteome</keyword>